<dbReference type="InterPro" id="IPR001789">
    <property type="entry name" value="Sig_transdc_resp-reg_receiver"/>
</dbReference>
<protein>
    <recommendedName>
        <fullName evidence="2">histidine kinase</fullName>
        <ecNumber evidence="2">2.7.13.3</ecNumber>
    </recommendedName>
</protein>
<accession>A0A1B8NW92</accession>
<evidence type="ECO:0000256" key="2">
    <source>
        <dbReference type="ARBA" id="ARBA00012438"/>
    </source>
</evidence>
<dbReference type="EC" id="2.7.13.3" evidence="2"/>
<feature type="modified residue" description="4-aspartylphosphate" evidence="6">
    <location>
        <position position="304"/>
    </location>
</feature>
<evidence type="ECO:0000256" key="4">
    <source>
        <dbReference type="ARBA" id="ARBA00022679"/>
    </source>
</evidence>
<evidence type="ECO:0000256" key="5">
    <source>
        <dbReference type="ARBA" id="ARBA00022777"/>
    </source>
</evidence>
<evidence type="ECO:0000256" key="3">
    <source>
        <dbReference type="ARBA" id="ARBA00022553"/>
    </source>
</evidence>
<evidence type="ECO:0000313" key="10">
    <source>
        <dbReference type="Proteomes" id="UP000092504"/>
    </source>
</evidence>
<dbReference type="PANTHER" id="PTHR43047">
    <property type="entry name" value="TWO-COMPONENT HISTIDINE PROTEIN KINASE"/>
    <property type="match status" value="1"/>
</dbReference>
<dbReference type="SMART" id="SM00387">
    <property type="entry name" value="HATPase_c"/>
    <property type="match status" value="1"/>
</dbReference>
<dbReference type="Pfam" id="PF00512">
    <property type="entry name" value="HisKA"/>
    <property type="match status" value="1"/>
</dbReference>
<dbReference type="NCBIfam" id="NF041832">
    <property type="entry name" value="near_NosP_CTERM"/>
    <property type="match status" value="1"/>
</dbReference>
<dbReference type="SUPFAM" id="SSF52172">
    <property type="entry name" value="CheY-like"/>
    <property type="match status" value="1"/>
</dbReference>
<dbReference type="Gene3D" id="3.40.50.2300">
    <property type="match status" value="1"/>
</dbReference>
<dbReference type="Pfam" id="PF00072">
    <property type="entry name" value="Response_reg"/>
    <property type="match status" value="1"/>
</dbReference>
<feature type="domain" description="Histidine kinase" evidence="7">
    <location>
        <begin position="15"/>
        <end position="230"/>
    </location>
</feature>
<dbReference type="InterPro" id="IPR003594">
    <property type="entry name" value="HATPase_dom"/>
</dbReference>
<evidence type="ECO:0000256" key="6">
    <source>
        <dbReference type="PROSITE-ProRule" id="PRU00169"/>
    </source>
</evidence>
<reference evidence="9 10" key="1">
    <citation type="submission" date="2016-06" db="EMBL/GenBank/DDBJ databases">
        <title>Genome sequence of halotolerant plant growth promoting strain of Halomonas elongata HEK1 isolated from salterns of Rann of Kutch, Gujarat, India.</title>
        <authorList>
            <person name="Gaba S."/>
            <person name="Singh R.N."/>
            <person name="Abrol S."/>
            <person name="Kaushik R."/>
            <person name="Saxena A.K."/>
        </authorList>
    </citation>
    <scope>NUCLEOTIDE SEQUENCE [LARGE SCALE GENOMIC DNA]</scope>
    <source>
        <strain evidence="9 10">HEK1</strain>
    </source>
</reference>
<dbReference type="CDD" id="cd00156">
    <property type="entry name" value="REC"/>
    <property type="match status" value="1"/>
</dbReference>
<keyword evidence="3 6" id="KW-0597">Phosphoprotein</keyword>
<comment type="caution">
    <text evidence="9">The sequence shown here is derived from an EMBL/GenBank/DDBJ whole genome shotgun (WGS) entry which is preliminary data.</text>
</comment>
<dbReference type="PRINTS" id="PR00344">
    <property type="entry name" value="BCTRLSENSOR"/>
</dbReference>
<evidence type="ECO:0000259" key="8">
    <source>
        <dbReference type="PROSITE" id="PS50110"/>
    </source>
</evidence>
<dbReference type="PANTHER" id="PTHR43047:SF9">
    <property type="entry name" value="HISTIDINE KINASE"/>
    <property type="match status" value="1"/>
</dbReference>
<dbReference type="InterPro" id="IPR003661">
    <property type="entry name" value="HisK_dim/P_dom"/>
</dbReference>
<dbReference type="CDD" id="cd00082">
    <property type="entry name" value="HisKA"/>
    <property type="match status" value="1"/>
</dbReference>
<dbReference type="PATRIC" id="fig|2746.7.peg.3393"/>
<sequence>MAEDANASKTRFLAAASHDLLQPLNAARLFTSALTQEMDADDMKRTIGHIDNSLQAAEELLGTLLDISKLDAGALTPRRSHFALADIFRPLRAEFEVMAEDRGLDLVVVPSRAWVDSDAQMLRRIVQNFLSNAIRYTQEGRVLLGCRRQGERLSIEVWDSGPGIPEAKQAEIFQEFRRLDQASRHKEGEKGLGLGLSIAERMSRVLDHPIRVRSWEGVGTVFSISVPVVEARSQEATEESKPRRVGNKLAGTRILCIDNESLILEGMKAMLTGWGCEVFTATSIGGAKSVLRHLDTDPDAILADYHLDNEVTGLMAMEALSERLHGNVPGIVITADRTEEVAETVKRAGYHLLLKPVRPAALRALLTRTLQASRAAAR</sequence>
<dbReference type="GO" id="GO:0000155">
    <property type="term" value="F:phosphorelay sensor kinase activity"/>
    <property type="evidence" value="ECO:0007669"/>
    <property type="project" value="InterPro"/>
</dbReference>
<dbReference type="AlphaFoldDB" id="A0A1B8NW92"/>
<dbReference type="Gene3D" id="1.10.287.130">
    <property type="match status" value="1"/>
</dbReference>
<keyword evidence="4 9" id="KW-0808">Transferase</keyword>
<dbReference type="FunFam" id="3.30.565.10:FF:000049">
    <property type="entry name" value="Two-component sensor histidine kinase"/>
    <property type="match status" value="1"/>
</dbReference>
<organism evidence="9 10">
    <name type="scientific">Halomonas elongata</name>
    <dbReference type="NCBI Taxonomy" id="2746"/>
    <lineage>
        <taxon>Bacteria</taxon>
        <taxon>Pseudomonadati</taxon>
        <taxon>Pseudomonadota</taxon>
        <taxon>Gammaproteobacteria</taxon>
        <taxon>Oceanospirillales</taxon>
        <taxon>Halomonadaceae</taxon>
        <taxon>Halomonas</taxon>
    </lineage>
</organism>
<proteinExistence type="predicted"/>
<dbReference type="InterPro" id="IPR011006">
    <property type="entry name" value="CheY-like_superfamily"/>
</dbReference>
<keyword evidence="5 9" id="KW-0418">Kinase</keyword>
<dbReference type="InterPro" id="IPR036890">
    <property type="entry name" value="HATPase_C_sf"/>
</dbReference>
<dbReference type="PROSITE" id="PS50109">
    <property type="entry name" value="HIS_KIN"/>
    <property type="match status" value="1"/>
</dbReference>
<dbReference type="InterPro" id="IPR005467">
    <property type="entry name" value="His_kinase_dom"/>
</dbReference>
<name>A0A1B8NW92_HALEL</name>
<dbReference type="InterPro" id="IPR004358">
    <property type="entry name" value="Sig_transdc_His_kin-like_C"/>
</dbReference>
<dbReference type="EMBL" id="MAJD01000002">
    <property type="protein sequence ID" value="OBX34247.1"/>
    <property type="molecule type" value="Genomic_DNA"/>
</dbReference>
<comment type="catalytic activity">
    <reaction evidence="1">
        <text>ATP + protein L-histidine = ADP + protein N-phospho-L-histidine.</text>
        <dbReference type="EC" id="2.7.13.3"/>
    </reaction>
</comment>
<dbReference type="PROSITE" id="PS50110">
    <property type="entry name" value="RESPONSE_REGULATORY"/>
    <property type="match status" value="1"/>
</dbReference>
<dbReference type="SMART" id="SM00448">
    <property type="entry name" value="REC"/>
    <property type="match status" value="1"/>
</dbReference>
<gene>
    <name evidence="9" type="primary">luxQ_1</name>
    <name evidence="9" type="ORF">A8U91_03300</name>
</gene>
<evidence type="ECO:0000259" key="7">
    <source>
        <dbReference type="PROSITE" id="PS50109"/>
    </source>
</evidence>
<dbReference type="GO" id="GO:0005886">
    <property type="term" value="C:plasma membrane"/>
    <property type="evidence" value="ECO:0007669"/>
    <property type="project" value="TreeGrafter"/>
</dbReference>
<dbReference type="GO" id="GO:0009927">
    <property type="term" value="F:histidine phosphotransfer kinase activity"/>
    <property type="evidence" value="ECO:0007669"/>
    <property type="project" value="TreeGrafter"/>
</dbReference>
<dbReference type="Proteomes" id="UP000092504">
    <property type="component" value="Unassembled WGS sequence"/>
</dbReference>
<dbReference type="SUPFAM" id="SSF55874">
    <property type="entry name" value="ATPase domain of HSP90 chaperone/DNA topoisomerase II/histidine kinase"/>
    <property type="match status" value="1"/>
</dbReference>
<dbReference type="Pfam" id="PF02518">
    <property type="entry name" value="HATPase_c"/>
    <property type="match status" value="1"/>
</dbReference>
<dbReference type="SMART" id="SM00388">
    <property type="entry name" value="HisKA"/>
    <property type="match status" value="1"/>
</dbReference>
<evidence type="ECO:0000256" key="1">
    <source>
        <dbReference type="ARBA" id="ARBA00000085"/>
    </source>
</evidence>
<dbReference type="Gene3D" id="3.30.565.10">
    <property type="entry name" value="Histidine kinase-like ATPase, C-terminal domain"/>
    <property type="match status" value="1"/>
</dbReference>
<dbReference type="SUPFAM" id="SSF47384">
    <property type="entry name" value="Homodimeric domain of signal transducing histidine kinase"/>
    <property type="match status" value="1"/>
</dbReference>
<feature type="domain" description="Response regulatory" evidence="8">
    <location>
        <begin position="253"/>
        <end position="370"/>
    </location>
</feature>
<evidence type="ECO:0000313" key="9">
    <source>
        <dbReference type="EMBL" id="OBX34247.1"/>
    </source>
</evidence>
<dbReference type="InterPro" id="IPR036097">
    <property type="entry name" value="HisK_dim/P_sf"/>
</dbReference>